<dbReference type="EMBL" id="AP011532">
    <property type="protein sequence ID" value="BAI61699.1"/>
    <property type="molecule type" value="Genomic_DNA"/>
</dbReference>
<evidence type="ECO:0000313" key="2">
    <source>
        <dbReference type="EMBL" id="BAI61699.1"/>
    </source>
</evidence>
<protein>
    <submittedName>
        <fullName evidence="2">Uncharacterized protein</fullName>
    </submittedName>
</protein>
<dbReference type="GeneID" id="8681548"/>
<feature type="transmembrane region" description="Helical" evidence="1">
    <location>
        <begin position="122"/>
        <end position="140"/>
    </location>
</feature>
<keyword evidence="1" id="KW-1133">Transmembrane helix</keyword>
<feature type="transmembrane region" description="Helical" evidence="1">
    <location>
        <begin position="42"/>
        <end position="65"/>
    </location>
</feature>
<dbReference type="InParanoid" id="D1YZ27"/>
<dbReference type="eggNOG" id="arCOG00480">
    <property type="taxonomic scope" value="Archaea"/>
</dbReference>
<dbReference type="KEGG" id="mpd:MCP_1627"/>
<reference evidence="3" key="3">
    <citation type="journal article" date="2011" name="PLoS ONE">
        <title>Genome sequence of a mesophilic hydrogenotrophic methanogen Methanocella paludicola, the first cultivated representative of the order Methanocellales.</title>
        <authorList>
            <person name="Sakai S."/>
            <person name="Takaki Y."/>
            <person name="Shimamura S."/>
            <person name="Sekine M."/>
            <person name="Tajima T."/>
            <person name="Kosugi H."/>
            <person name="Ichikawa N."/>
            <person name="Tasumi E."/>
            <person name="Hiraki A.T."/>
            <person name="Shimizu A."/>
            <person name="Kato Y."/>
            <person name="Nishiko R."/>
            <person name="Mori K."/>
            <person name="Fujita N."/>
            <person name="Imachi H."/>
            <person name="Takai K."/>
        </authorList>
    </citation>
    <scope>NUCLEOTIDE SEQUENCE [LARGE SCALE GENOMIC DNA]</scope>
    <source>
        <strain evidence="3">DSM 17711 / JCM 13418 / NBRC 101707 / SANAE</strain>
    </source>
</reference>
<dbReference type="Proteomes" id="UP000001882">
    <property type="component" value="Chromosome"/>
</dbReference>
<feature type="transmembrane region" description="Helical" evidence="1">
    <location>
        <begin position="152"/>
        <end position="172"/>
    </location>
</feature>
<keyword evidence="3" id="KW-1185">Reference proteome</keyword>
<accession>D1YZ27</accession>
<feature type="transmembrane region" description="Helical" evidence="1">
    <location>
        <begin position="12"/>
        <end position="30"/>
    </location>
</feature>
<gene>
    <name evidence="2" type="ordered locus">MCP_1627</name>
</gene>
<reference evidence="2 3" key="2">
    <citation type="journal article" date="2008" name="Int. J. Syst. Evol. Microbiol.">
        <title>Methanocella paludicola gen. nov., sp. nov., a methane-producing archaeon, the first isolate of the lineage 'Rice Cluster I', and proposal of the new archaeal order Methanocellales ord. nov.</title>
        <authorList>
            <person name="Sakai S."/>
            <person name="Imachi H."/>
            <person name="Hanada S."/>
            <person name="Ohashi A."/>
            <person name="Harada H."/>
            <person name="Kamagata Y."/>
        </authorList>
    </citation>
    <scope>NUCLEOTIDE SEQUENCE [LARGE SCALE GENOMIC DNA]</scope>
    <source>
        <strain evidence="3">DSM 17711 / JCM 13418 / NBRC 101707 / SANAE</strain>
    </source>
</reference>
<evidence type="ECO:0000256" key="1">
    <source>
        <dbReference type="SAM" id="Phobius"/>
    </source>
</evidence>
<evidence type="ECO:0000313" key="3">
    <source>
        <dbReference type="Proteomes" id="UP000001882"/>
    </source>
</evidence>
<keyword evidence="1" id="KW-0812">Transmembrane</keyword>
<dbReference type="AlphaFoldDB" id="D1YZ27"/>
<dbReference type="RefSeq" id="WP_012900378.1">
    <property type="nucleotide sequence ID" value="NC_013665.1"/>
</dbReference>
<dbReference type="STRING" id="304371.MCP_1627"/>
<proteinExistence type="predicted"/>
<sequence>MLGTLVQWVKEYRLMFLLFILVPVTLGSSISLMYDGGGISQFYYVISIIAILLLQGGTLAMGRFFDIFFNGGILKNIREILLDIKGHMGELAKPSFYLISGGISLGLCVFIGLFIAITRSLLLLPIGMIGVGMGMFYTIPPLKQRFHIIGQLAWFLTVPLCAVGAFLVQVPIPSLETLAQHSGTFWLIIGACLPLALIGTCGNYLIEKYQPIEKA</sequence>
<feature type="transmembrane region" description="Helical" evidence="1">
    <location>
        <begin position="95"/>
        <end position="116"/>
    </location>
</feature>
<name>D1YZ27_METPS</name>
<reference evidence="2 3" key="1">
    <citation type="journal article" date="2007" name="Appl. Environ. Microbiol.">
        <title>Isolation of key methanogens for global methane emission from rice paddy fields: a novel isolate affiliated with the clone cluster rice cluster I.</title>
        <authorList>
            <person name="Sakai S."/>
            <person name="Imachi H."/>
            <person name="Sekiguchi Y."/>
            <person name="Ohashi A."/>
            <person name="Harada H."/>
            <person name="Kamagata Y."/>
        </authorList>
    </citation>
    <scope>NUCLEOTIDE SEQUENCE [LARGE SCALE GENOMIC DNA]</scope>
    <source>
        <strain evidence="3">DSM 17711 / JCM 13418 / NBRC 101707 / SANAE</strain>
    </source>
</reference>
<keyword evidence="1" id="KW-0472">Membrane</keyword>
<organism evidence="2 3">
    <name type="scientific">Methanocella paludicola (strain DSM 17711 / JCM 13418 / NBRC 101707 / SANAE)</name>
    <dbReference type="NCBI Taxonomy" id="304371"/>
    <lineage>
        <taxon>Archaea</taxon>
        <taxon>Methanobacteriati</taxon>
        <taxon>Methanobacteriota</taxon>
        <taxon>Stenosarchaea group</taxon>
        <taxon>Methanomicrobia</taxon>
        <taxon>Methanocellales</taxon>
        <taxon>Methanocellaceae</taxon>
        <taxon>Methanocella</taxon>
    </lineage>
</organism>
<feature type="transmembrane region" description="Helical" evidence="1">
    <location>
        <begin position="184"/>
        <end position="206"/>
    </location>
</feature>